<evidence type="ECO:0000256" key="1">
    <source>
        <dbReference type="ARBA" id="ARBA00001946"/>
    </source>
</evidence>
<feature type="binding site" evidence="7">
    <location>
        <position position="211"/>
    </location>
    <ligand>
        <name>Mg(2+)</name>
        <dbReference type="ChEBI" id="CHEBI:18420"/>
    </ligand>
</feature>
<dbReference type="GO" id="GO:0046872">
    <property type="term" value="F:metal ion binding"/>
    <property type="evidence" value="ECO:0007669"/>
    <property type="project" value="UniProtKB-KW"/>
</dbReference>
<dbReference type="GO" id="GO:0016791">
    <property type="term" value="F:phosphatase activity"/>
    <property type="evidence" value="ECO:0007669"/>
    <property type="project" value="InterPro"/>
</dbReference>
<dbReference type="NCBIfam" id="TIGR01488">
    <property type="entry name" value="HAD-SF-IB"/>
    <property type="match status" value="1"/>
</dbReference>
<evidence type="ECO:0000256" key="6">
    <source>
        <dbReference type="PIRSR" id="PIRSR031051-1"/>
    </source>
</evidence>
<dbReference type="Proteomes" id="UP000663879">
    <property type="component" value="Unassembled WGS sequence"/>
</dbReference>
<dbReference type="InterPro" id="IPR023214">
    <property type="entry name" value="HAD_sf"/>
</dbReference>
<comment type="cofactor">
    <cofactor evidence="1 7">
        <name>Mg(2+)</name>
        <dbReference type="ChEBI" id="CHEBI:18420"/>
    </cofactor>
</comment>
<gene>
    <name evidence="8" type="ORF">OXX778_LOCUS407</name>
</gene>
<protein>
    <submittedName>
        <fullName evidence="8">Uncharacterized protein</fullName>
    </submittedName>
</protein>
<dbReference type="NCBIfam" id="TIGR01489">
    <property type="entry name" value="DKMTPPase-SF"/>
    <property type="match status" value="1"/>
</dbReference>
<dbReference type="SUPFAM" id="SSF56784">
    <property type="entry name" value="HAD-like"/>
    <property type="match status" value="1"/>
</dbReference>
<dbReference type="Gene3D" id="3.40.50.1000">
    <property type="entry name" value="HAD superfamily/HAD-like"/>
    <property type="match status" value="1"/>
</dbReference>
<feature type="active site" description="Nucleophile" evidence="6">
    <location>
        <position position="11"/>
    </location>
</feature>
<feature type="binding site" evidence="7">
    <location>
        <position position="13"/>
    </location>
    <ligand>
        <name>Mg(2+)</name>
        <dbReference type="ChEBI" id="CHEBI:18420"/>
    </ligand>
</feature>
<sequence>MTEKLKLAIFDFDYTIINANSTKFLNKLVIEAENAIEKRPQKTPSIADLNRFRYPNEIENLKDEHDLTIMYQEIFNYMHSKYGIDKIKMKKCLKEIQISDSMKHLLKILNQKGFELLIVSDSNTFVIKTIIDNNNLKEIFQDRIFANKAEFGSDGRLQLTRCNDYFSKNFLSKECVGFTCRNNICKRSIIENYINLKKNWKDDKELIYVGDGIIDYCPGVGLGENDTFFVKQNSALSRYLESNNIHEKNIKAKIKFWKNGQTILNEID</sequence>
<keyword evidence="4" id="KW-0378">Hydrolase</keyword>
<feature type="active site" description="Proton donor" evidence="6">
    <location>
        <position position="13"/>
    </location>
</feature>
<comment type="caution">
    <text evidence="8">The sequence shown here is derived from an EMBL/GenBank/DDBJ whole genome shotgun (WGS) entry which is preliminary data.</text>
</comment>
<dbReference type="PANTHER" id="PTHR20889">
    <property type="entry name" value="PHOSPHATASE, ORPHAN 1, 2"/>
    <property type="match status" value="1"/>
</dbReference>
<dbReference type="InterPro" id="IPR006384">
    <property type="entry name" value="HAD_hydro_PyrdxlP_Pase-like"/>
</dbReference>
<dbReference type="InterPro" id="IPR016965">
    <property type="entry name" value="Pase_PHOSPHO-typ"/>
</dbReference>
<evidence type="ECO:0000256" key="3">
    <source>
        <dbReference type="ARBA" id="ARBA00022723"/>
    </source>
</evidence>
<evidence type="ECO:0000256" key="4">
    <source>
        <dbReference type="ARBA" id="ARBA00022801"/>
    </source>
</evidence>
<organism evidence="8 9">
    <name type="scientific">Brachionus calyciflorus</name>
    <dbReference type="NCBI Taxonomy" id="104777"/>
    <lineage>
        <taxon>Eukaryota</taxon>
        <taxon>Metazoa</taxon>
        <taxon>Spiralia</taxon>
        <taxon>Gnathifera</taxon>
        <taxon>Rotifera</taxon>
        <taxon>Eurotatoria</taxon>
        <taxon>Monogononta</taxon>
        <taxon>Pseudotrocha</taxon>
        <taxon>Ploima</taxon>
        <taxon>Brachionidae</taxon>
        <taxon>Brachionus</taxon>
    </lineage>
</organism>
<dbReference type="AlphaFoldDB" id="A0A813LYJ8"/>
<dbReference type="PIRSF" id="PIRSF031051">
    <property type="entry name" value="PyrdxlP_Pase_PHOSPHO2"/>
    <property type="match status" value="1"/>
</dbReference>
<dbReference type="Pfam" id="PF06888">
    <property type="entry name" value="Put_Phosphatase"/>
    <property type="match status" value="1"/>
</dbReference>
<keyword evidence="3 7" id="KW-0479">Metal-binding</keyword>
<evidence type="ECO:0000313" key="9">
    <source>
        <dbReference type="Proteomes" id="UP000663879"/>
    </source>
</evidence>
<dbReference type="OrthoDB" id="10267182at2759"/>
<proteinExistence type="inferred from homology"/>
<name>A0A813LYJ8_9BILA</name>
<evidence type="ECO:0000256" key="5">
    <source>
        <dbReference type="ARBA" id="ARBA00022842"/>
    </source>
</evidence>
<evidence type="ECO:0000256" key="2">
    <source>
        <dbReference type="ARBA" id="ARBA00008541"/>
    </source>
</evidence>
<evidence type="ECO:0000256" key="7">
    <source>
        <dbReference type="PIRSR" id="PIRSR031051-3"/>
    </source>
</evidence>
<comment type="similarity">
    <text evidence="2">Belongs to the HAD-like hydrolase superfamily. PHOSPHO family.</text>
</comment>
<dbReference type="InterPro" id="IPR036412">
    <property type="entry name" value="HAD-like_sf"/>
</dbReference>
<feature type="binding site" evidence="7">
    <location>
        <position position="11"/>
    </location>
    <ligand>
        <name>Mg(2+)</name>
        <dbReference type="ChEBI" id="CHEBI:18420"/>
    </ligand>
</feature>
<dbReference type="EMBL" id="CAJNOC010000019">
    <property type="protein sequence ID" value="CAF0706691.1"/>
    <property type="molecule type" value="Genomic_DNA"/>
</dbReference>
<keyword evidence="9" id="KW-1185">Reference proteome</keyword>
<evidence type="ECO:0000313" key="8">
    <source>
        <dbReference type="EMBL" id="CAF0706691.1"/>
    </source>
</evidence>
<accession>A0A813LYJ8</accession>
<dbReference type="PANTHER" id="PTHR20889:SF12">
    <property type="entry name" value="LP01149P"/>
    <property type="match status" value="1"/>
</dbReference>
<reference evidence="8" key="1">
    <citation type="submission" date="2021-02" db="EMBL/GenBank/DDBJ databases">
        <authorList>
            <person name="Nowell W R."/>
        </authorList>
    </citation>
    <scope>NUCLEOTIDE SEQUENCE</scope>
    <source>
        <strain evidence="8">Ploen Becks lab</strain>
    </source>
</reference>
<keyword evidence="5 7" id="KW-0460">Magnesium</keyword>